<feature type="chain" id="PRO_5002084795" evidence="1">
    <location>
        <begin position="34"/>
        <end position="291"/>
    </location>
</feature>
<proteinExistence type="predicted"/>
<keyword evidence="1" id="KW-0732">Signal</keyword>
<evidence type="ECO:0000256" key="1">
    <source>
        <dbReference type="SAM" id="SignalP"/>
    </source>
</evidence>
<evidence type="ECO:0000313" key="3">
    <source>
        <dbReference type="Proteomes" id="UP000031166"/>
    </source>
</evidence>
<sequence length="291" mass="31331">MRIGLSPRQARGFASAVLIAATPPLFVSGAAFAAPQDRFYERSFVLAANDRCGLFEPQLTAALTAAAWQARGAALRAGSSDRQLAETAQRARARANTTPCGSTDLKTVQGRVQTAFSGWSRTTRMEFPGDRRKWSADRAAYARPTWRLMQATTTGASPVRFGVVGGLDRPDQLAAVVSWQGRSRPTGVRVVMRDHTVAPRPWLAHDLPPAAQRRAFWAAGVTSAEPMLLPEGRPAGQAWLFPAAAADALSALDPREIFTVEFLFRDGSIARSTFEAGDFAAGRAFLAMGQV</sequence>
<feature type="signal peptide" evidence="1">
    <location>
        <begin position="1"/>
        <end position="33"/>
    </location>
</feature>
<gene>
    <name evidence="2" type="ORF">RM53_04670</name>
</gene>
<reference evidence="2 3" key="1">
    <citation type="submission" date="2014-12" db="EMBL/GenBank/DDBJ databases">
        <title>Genome sequencing of Brevundimonas nasdae TPW30.</title>
        <authorList>
            <person name="Tan P.W."/>
            <person name="Chan K.-G."/>
        </authorList>
    </citation>
    <scope>NUCLEOTIDE SEQUENCE [LARGE SCALE GENOMIC DNA]</scope>
    <source>
        <strain evidence="2 3">TPW30</strain>
    </source>
</reference>
<dbReference type="AlphaFoldDB" id="A0A0B4CTH1"/>
<dbReference type="Proteomes" id="UP000031166">
    <property type="component" value="Unassembled WGS sequence"/>
</dbReference>
<dbReference type="EMBL" id="JWSY01000005">
    <property type="protein sequence ID" value="KIC59712.1"/>
    <property type="molecule type" value="Genomic_DNA"/>
</dbReference>
<name>A0A0B4CTH1_9CAUL</name>
<organism evidence="2 3">
    <name type="scientific">Brevundimonas nasdae</name>
    <dbReference type="NCBI Taxonomy" id="172043"/>
    <lineage>
        <taxon>Bacteria</taxon>
        <taxon>Pseudomonadati</taxon>
        <taxon>Pseudomonadota</taxon>
        <taxon>Alphaproteobacteria</taxon>
        <taxon>Caulobacterales</taxon>
        <taxon>Caulobacteraceae</taxon>
        <taxon>Brevundimonas</taxon>
    </lineage>
</organism>
<protein>
    <submittedName>
        <fullName evidence="2">Uncharacterized protein</fullName>
    </submittedName>
</protein>
<accession>A0A0B4CTH1</accession>
<dbReference type="STRING" id="172043.RM53_04670"/>
<evidence type="ECO:0000313" key="2">
    <source>
        <dbReference type="EMBL" id="KIC59712.1"/>
    </source>
</evidence>
<comment type="caution">
    <text evidence="2">The sequence shown here is derived from an EMBL/GenBank/DDBJ whole genome shotgun (WGS) entry which is preliminary data.</text>
</comment>